<dbReference type="STRING" id="1336337.A0A3N4JP99"/>
<organism evidence="3 4">
    <name type="scientific">Choiromyces venosus 120613-1</name>
    <dbReference type="NCBI Taxonomy" id="1336337"/>
    <lineage>
        <taxon>Eukaryota</taxon>
        <taxon>Fungi</taxon>
        <taxon>Dikarya</taxon>
        <taxon>Ascomycota</taxon>
        <taxon>Pezizomycotina</taxon>
        <taxon>Pezizomycetes</taxon>
        <taxon>Pezizales</taxon>
        <taxon>Tuberaceae</taxon>
        <taxon>Choiromyces</taxon>
    </lineage>
</organism>
<feature type="compositionally biased region" description="Polar residues" evidence="1">
    <location>
        <begin position="170"/>
        <end position="182"/>
    </location>
</feature>
<dbReference type="AlphaFoldDB" id="A0A3N4JP99"/>
<dbReference type="Gene3D" id="3.90.70.10">
    <property type="entry name" value="Cysteine proteinases"/>
    <property type="match status" value="1"/>
</dbReference>
<evidence type="ECO:0000313" key="4">
    <source>
        <dbReference type="Proteomes" id="UP000276215"/>
    </source>
</evidence>
<dbReference type="GO" id="GO:0016579">
    <property type="term" value="P:protein deubiquitination"/>
    <property type="evidence" value="ECO:0007669"/>
    <property type="project" value="InterPro"/>
</dbReference>
<dbReference type="GO" id="GO:0004843">
    <property type="term" value="F:cysteine-type deubiquitinase activity"/>
    <property type="evidence" value="ECO:0007669"/>
    <property type="project" value="InterPro"/>
</dbReference>
<feature type="region of interest" description="Disordered" evidence="1">
    <location>
        <begin position="1"/>
        <end position="56"/>
    </location>
</feature>
<keyword evidence="4" id="KW-1185">Reference proteome</keyword>
<dbReference type="OrthoDB" id="5402900at2759"/>
<dbReference type="InterPro" id="IPR038765">
    <property type="entry name" value="Papain-like_cys_pep_sf"/>
</dbReference>
<dbReference type="InterPro" id="IPR001394">
    <property type="entry name" value="Peptidase_C19_UCH"/>
</dbReference>
<accession>A0A3N4JP99</accession>
<feature type="compositionally biased region" description="Low complexity" evidence="1">
    <location>
        <begin position="186"/>
        <end position="199"/>
    </location>
</feature>
<evidence type="ECO:0000313" key="3">
    <source>
        <dbReference type="EMBL" id="RPB00073.1"/>
    </source>
</evidence>
<dbReference type="Proteomes" id="UP000276215">
    <property type="component" value="Unassembled WGS sequence"/>
</dbReference>
<feature type="compositionally biased region" description="Basic residues" evidence="1">
    <location>
        <begin position="104"/>
        <end position="114"/>
    </location>
</feature>
<name>A0A3N4JP99_9PEZI</name>
<evidence type="ECO:0000256" key="1">
    <source>
        <dbReference type="SAM" id="MobiDB-lite"/>
    </source>
</evidence>
<feature type="region of interest" description="Disordered" evidence="1">
    <location>
        <begin position="87"/>
        <end position="204"/>
    </location>
</feature>
<evidence type="ECO:0000259" key="2">
    <source>
        <dbReference type="Pfam" id="PF00443"/>
    </source>
</evidence>
<dbReference type="Pfam" id="PF00443">
    <property type="entry name" value="UCH"/>
    <property type="match status" value="1"/>
</dbReference>
<sequence>MAAMACPTSPRPMPWEKGPKRSNAPSTSSLSSSSSSNPNAQHLPQPPIPSRTLSSVETLLSHPIKFVKAQTTSQTLTEDQTISSLGYFNKSTKRKRDSMPKRSIGPKRVKKNHPIKPLNDQGLSEDELLRSSPTLSPSVSVAEALVDKSTFKDSTRKRKQPSPGTFDGEGNNSSQVPVNQISKKPISSQQINSSLSRSLLNEDERNNLKEKNAVLESDLTTRKESKHLKHTADLIANTSDKTIVSPVLKKKSEVLSEQSSESRPNDFRVKGLMNASIFCYRNSVLQLLASSPSFVKEIIAHPNEKCYCGDGCASCALGKFYKNHFRHAGKKQILNTSLSIVARLRNALPGPIGRRRRQEDASEYMLALFNKGSARQFRAGVQSL</sequence>
<dbReference type="SUPFAM" id="SSF54001">
    <property type="entry name" value="Cysteine proteinases"/>
    <property type="match status" value="1"/>
</dbReference>
<dbReference type="EMBL" id="ML120383">
    <property type="protein sequence ID" value="RPB00073.1"/>
    <property type="molecule type" value="Genomic_DNA"/>
</dbReference>
<reference evidence="3 4" key="1">
    <citation type="journal article" date="2018" name="Nat. Ecol. Evol.">
        <title>Pezizomycetes genomes reveal the molecular basis of ectomycorrhizal truffle lifestyle.</title>
        <authorList>
            <person name="Murat C."/>
            <person name="Payen T."/>
            <person name="Noel B."/>
            <person name="Kuo A."/>
            <person name="Morin E."/>
            <person name="Chen J."/>
            <person name="Kohler A."/>
            <person name="Krizsan K."/>
            <person name="Balestrini R."/>
            <person name="Da Silva C."/>
            <person name="Montanini B."/>
            <person name="Hainaut M."/>
            <person name="Levati E."/>
            <person name="Barry K.W."/>
            <person name="Belfiori B."/>
            <person name="Cichocki N."/>
            <person name="Clum A."/>
            <person name="Dockter R.B."/>
            <person name="Fauchery L."/>
            <person name="Guy J."/>
            <person name="Iotti M."/>
            <person name="Le Tacon F."/>
            <person name="Lindquist E.A."/>
            <person name="Lipzen A."/>
            <person name="Malagnac F."/>
            <person name="Mello A."/>
            <person name="Molinier V."/>
            <person name="Miyauchi S."/>
            <person name="Poulain J."/>
            <person name="Riccioni C."/>
            <person name="Rubini A."/>
            <person name="Sitrit Y."/>
            <person name="Splivallo R."/>
            <person name="Traeger S."/>
            <person name="Wang M."/>
            <person name="Zifcakova L."/>
            <person name="Wipf D."/>
            <person name="Zambonelli A."/>
            <person name="Paolocci F."/>
            <person name="Nowrousian M."/>
            <person name="Ottonello S."/>
            <person name="Baldrian P."/>
            <person name="Spatafora J.W."/>
            <person name="Henrissat B."/>
            <person name="Nagy L.G."/>
            <person name="Aury J.M."/>
            <person name="Wincker P."/>
            <person name="Grigoriev I.V."/>
            <person name="Bonfante P."/>
            <person name="Martin F.M."/>
        </authorList>
    </citation>
    <scope>NUCLEOTIDE SEQUENCE [LARGE SCALE GENOMIC DNA]</scope>
    <source>
        <strain evidence="3 4">120613-1</strain>
    </source>
</reference>
<feature type="compositionally biased region" description="Basic and acidic residues" evidence="1">
    <location>
        <begin position="145"/>
        <end position="154"/>
    </location>
</feature>
<feature type="compositionally biased region" description="Low complexity" evidence="1">
    <location>
        <begin position="26"/>
        <end position="36"/>
    </location>
</feature>
<protein>
    <recommendedName>
        <fullName evidence="2">Peptidase C19 ubiquitin carboxyl-terminal hydrolase domain-containing protein</fullName>
    </recommendedName>
</protein>
<feature type="domain" description="Peptidase C19 ubiquitin carboxyl-terminal hydrolase" evidence="2">
    <location>
        <begin position="271"/>
        <end position="371"/>
    </location>
</feature>
<gene>
    <name evidence="3" type="ORF">L873DRAFT_855164</name>
</gene>
<proteinExistence type="predicted"/>